<evidence type="ECO:0000313" key="1">
    <source>
        <dbReference type="EMBL" id="KAI3720544.1"/>
    </source>
</evidence>
<dbReference type="EMBL" id="CM042014">
    <property type="protein sequence ID" value="KAI3720544.1"/>
    <property type="molecule type" value="Genomic_DNA"/>
</dbReference>
<gene>
    <name evidence="1" type="ORF">L2E82_31531</name>
</gene>
<proteinExistence type="predicted"/>
<keyword evidence="2" id="KW-1185">Reference proteome</keyword>
<reference evidence="2" key="1">
    <citation type="journal article" date="2022" name="Mol. Ecol. Resour.">
        <title>The genomes of chicory, endive, great burdock and yacon provide insights into Asteraceae palaeo-polyploidization history and plant inulin production.</title>
        <authorList>
            <person name="Fan W."/>
            <person name="Wang S."/>
            <person name="Wang H."/>
            <person name="Wang A."/>
            <person name="Jiang F."/>
            <person name="Liu H."/>
            <person name="Zhao H."/>
            <person name="Xu D."/>
            <person name="Zhang Y."/>
        </authorList>
    </citation>
    <scope>NUCLEOTIDE SEQUENCE [LARGE SCALE GENOMIC DNA]</scope>
    <source>
        <strain evidence="2">cv. Punajuju</strain>
    </source>
</reference>
<accession>A0ACB9BDU1</accession>
<reference evidence="1 2" key="2">
    <citation type="journal article" date="2022" name="Mol. Ecol. Resour.">
        <title>The genomes of chicory, endive, great burdock and yacon provide insights into Asteraceae paleo-polyploidization history and plant inulin production.</title>
        <authorList>
            <person name="Fan W."/>
            <person name="Wang S."/>
            <person name="Wang H."/>
            <person name="Wang A."/>
            <person name="Jiang F."/>
            <person name="Liu H."/>
            <person name="Zhao H."/>
            <person name="Xu D."/>
            <person name="Zhang Y."/>
        </authorList>
    </citation>
    <scope>NUCLEOTIDE SEQUENCE [LARGE SCALE GENOMIC DNA]</scope>
    <source>
        <strain evidence="2">cv. Punajuju</strain>
        <tissue evidence="1">Leaves</tissue>
    </source>
</reference>
<evidence type="ECO:0000313" key="2">
    <source>
        <dbReference type="Proteomes" id="UP001055811"/>
    </source>
</evidence>
<organism evidence="1 2">
    <name type="scientific">Cichorium intybus</name>
    <name type="common">Chicory</name>
    <dbReference type="NCBI Taxonomy" id="13427"/>
    <lineage>
        <taxon>Eukaryota</taxon>
        <taxon>Viridiplantae</taxon>
        <taxon>Streptophyta</taxon>
        <taxon>Embryophyta</taxon>
        <taxon>Tracheophyta</taxon>
        <taxon>Spermatophyta</taxon>
        <taxon>Magnoliopsida</taxon>
        <taxon>eudicotyledons</taxon>
        <taxon>Gunneridae</taxon>
        <taxon>Pentapetalae</taxon>
        <taxon>asterids</taxon>
        <taxon>campanulids</taxon>
        <taxon>Asterales</taxon>
        <taxon>Asteraceae</taxon>
        <taxon>Cichorioideae</taxon>
        <taxon>Cichorieae</taxon>
        <taxon>Cichoriinae</taxon>
        <taxon>Cichorium</taxon>
    </lineage>
</organism>
<dbReference type="Proteomes" id="UP001055811">
    <property type="component" value="Linkage Group LG06"/>
</dbReference>
<protein>
    <submittedName>
        <fullName evidence="1">Uncharacterized protein</fullName>
    </submittedName>
</protein>
<comment type="caution">
    <text evidence="1">The sequence shown here is derived from an EMBL/GenBank/DDBJ whole genome shotgun (WGS) entry which is preliminary data.</text>
</comment>
<name>A0ACB9BDU1_CICIN</name>
<sequence>MHPTDGSATRIRGMTFYLKRQLIRREKINLVTLIKSMNKGKPIPSTLIFFSCSSEGICDLVLFNSIHPLMAKLLSSCWRKGAGRIEDFEEITWLNFCRCRTSGASRVFRPPLPLIYKKKRLPALVMASRTFGSSSILLWNIISGSQVSPPCSAYYTCARNPGRFPVIRAEASNDKGSSPVERRRSSGISPLGKSKYKPSDSSEQKWVAKGLITESLPNGMFWVRLENGDVVLGYVSGKIRRNSIRMLPGDKVKIEVSRYDSTRGRIVYRIGNKDL</sequence>